<reference evidence="4" key="1">
    <citation type="journal article" date="2008" name="Genome Res.">
        <title>The genome of Pelotomaculum thermopropionicum reveals niche-associated evolution in anaerobic microbiota.</title>
        <authorList>
            <person name="Kosaka T."/>
            <person name="Kato S."/>
            <person name="Shimoyama T."/>
            <person name="Ishii S."/>
            <person name="Abe T."/>
            <person name="Watanabe K."/>
        </authorList>
    </citation>
    <scope>NUCLEOTIDE SEQUENCE [LARGE SCALE GENOMIC DNA]</scope>
    <source>
        <strain evidence="4">DSM 13744 / JCM 10971 / SI</strain>
    </source>
</reference>
<dbReference type="PANTHER" id="PTHR45947">
    <property type="entry name" value="SULFOQUINOVOSYL TRANSFERASE SQD2"/>
    <property type="match status" value="1"/>
</dbReference>
<evidence type="ECO:0000313" key="4">
    <source>
        <dbReference type="Proteomes" id="UP000006556"/>
    </source>
</evidence>
<dbReference type="Proteomes" id="UP000006556">
    <property type="component" value="Chromosome"/>
</dbReference>
<dbReference type="HOGENOM" id="CLU_009583_2_3_9"/>
<evidence type="ECO:0000259" key="1">
    <source>
        <dbReference type="Pfam" id="PF00534"/>
    </source>
</evidence>
<gene>
    <name evidence="3" type="primary">RfaG</name>
    <name evidence="3" type="ordered locus">PTH_2515</name>
</gene>
<organism evidence="3 4">
    <name type="scientific">Pelotomaculum thermopropionicum (strain DSM 13744 / JCM 10971 / SI)</name>
    <dbReference type="NCBI Taxonomy" id="370438"/>
    <lineage>
        <taxon>Bacteria</taxon>
        <taxon>Bacillati</taxon>
        <taxon>Bacillota</taxon>
        <taxon>Clostridia</taxon>
        <taxon>Eubacteriales</taxon>
        <taxon>Desulfotomaculaceae</taxon>
        <taxon>Pelotomaculum</taxon>
    </lineage>
</organism>
<evidence type="ECO:0000259" key="2">
    <source>
        <dbReference type="Pfam" id="PF13439"/>
    </source>
</evidence>
<dbReference type="Pfam" id="PF13439">
    <property type="entry name" value="Glyco_transf_4"/>
    <property type="match status" value="1"/>
</dbReference>
<dbReference type="Pfam" id="PF00534">
    <property type="entry name" value="Glycos_transf_1"/>
    <property type="match status" value="1"/>
</dbReference>
<dbReference type="eggNOG" id="COG0297">
    <property type="taxonomic scope" value="Bacteria"/>
</dbReference>
<proteinExistence type="predicted"/>
<keyword evidence="3" id="KW-0808">Transferase</keyword>
<accession>A5CZ90</accession>
<dbReference type="Gene3D" id="3.40.50.2000">
    <property type="entry name" value="Glycogen Phosphorylase B"/>
    <property type="match status" value="2"/>
</dbReference>
<protein>
    <submittedName>
        <fullName evidence="3">Glycosyltransferase</fullName>
    </submittedName>
</protein>
<dbReference type="AlphaFoldDB" id="A5CZ90"/>
<dbReference type="CAZy" id="GT4">
    <property type="family name" value="Glycosyltransferase Family 4"/>
</dbReference>
<dbReference type="EMBL" id="AP009389">
    <property type="protein sequence ID" value="BAF60696.1"/>
    <property type="molecule type" value="Genomic_DNA"/>
</dbReference>
<dbReference type="KEGG" id="pth:PTH_2515"/>
<dbReference type="PANTHER" id="PTHR45947:SF3">
    <property type="entry name" value="SULFOQUINOVOSYL TRANSFERASE SQD2"/>
    <property type="match status" value="1"/>
</dbReference>
<dbReference type="CDD" id="cd03801">
    <property type="entry name" value="GT4_PimA-like"/>
    <property type="match status" value="1"/>
</dbReference>
<name>A5CZ90_PELTS</name>
<dbReference type="InterPro" id="IPR050194">
    <property type="entry name" value="Glycosyltransferase_grp1"/>
</dbReference>
<sequence>MSVRVLMLSWEYPPKCVGGLAQHVYDLTAALAEIGVDVHLITSGGGGAPSFERVKGVKVYRVEPYRVSSPDFVTWVAQFNVALLERAIPLMAEIGGVNILHAHDWIVAYAARAIKHAWRLPLVATIHATEYGRNYGLHNDIQRHISDVEWWLTYEAWRVICCSHYMEWEVKNIFQLPHDKIVVIPNGVNAASFSTVSREARRSDYAAPDEKIVFYVGRLVREKGVQVLLDAAPEILAHHPQTKFVIAGKGPYMDFLKQQVMALGIANRVYFTGYISDEVRNSLYSWADVAVFPSLYEPFGIVALEAMAARTPVVVSDCGGISEIVRHGEDGLKAYTGNSHSLAQNILAILKQPELGERLKKNAYQRVISEFNWKNIARRTASVYRSVWDEHRSAPWVAAERQNGVFGRFNRLLARYS</sequence>
<dbReference type="STRING" id="370438.PTH_2515"/>
<feature type="domain" description="Glycosyltransferase subfamily 4-like N-terminal" evidence="2">
    <location>
        <begin position="17"/>
        <end position="190"/>
    </location>
</feature>
<feature type="domain" description="Glycosyl transferase family 1" evidence="1">
    <location>
        <begin position="201"/>
        <end position="366"/>
    </location>
</feature>
<keyword evidence="4" id="KW-1185">Reference proteome</keyword>
<dbReference type="GO" id="GO:0016758">
    <property type="term" value="F:hexosyltransferase activity"/>
    <property type="evidence" value="ECO:0007669"/>
    <property type="project" value="TreeGrafter"/>
</dbReference>
<dbReference type="InterPro" id="IPR001296">
    <property type="entry name" value="Glyco_trans_1"/>
</dbReference>
<dbReference type="SUPFAM" id="SSF53756">
    <property type="entry name" value="UDP-Glycosyltransferase/glycogen phosphorylase"/>
    <property type="match status" value="1"/>
</dbReference>
<dbReference type="InterPro" id="IPR028098">
    <property type="entry name" value="Glyco_trans_4-like_N"/>
</dbReference>
<evidence type="ECO:0000313" key="3">
    <source>
        <dbReference type="EMBL" id="BAF60696.1"/>
    </source>
</evidence>